<dbReference type="PANTHER" id="PTHR43080">
    <property type="entry name" value="CBS DOMAIN-CONTAINING PROTEIN CBSX3, MITOCHONDRIAL"/>
    <property type="match status" value="1"/>
</dbReference>
<reference evidence="4 5" key="1">
    <citation type="submission" date="2013-05" db="EMBL/GenBank/DDBJ databases">
        <title>Genome assembly of Chondromyces apiculatus DSM 436.</title>
        <authorList>
            <person name="Sharma G."/>
            <person name="Khatri I."/>
            <person name="Kaur C."/>
            <person name="Mayilraj S."/>
            <person name="Subramanian S."/>
        </authorList>
    </citation>
    <scope>NUCLEOTIDE SEQUENCE [LARGE SCALE GENOMIC DNA]</scope>
    <source>
        <strain evidence="4 5">DSM 436</strain>
    </source>
</reference>
<dbReference type="RefSeq" id="WP_044236643.1">
    <property type="nucleotide sequence ID" value="NZ_ASRX01000006.1"/>
</dbReference>
<dbReference type="STRING" id="1192034.CAP_6892"/>
<evidence type="ECO:0000256" key="1">
    <source>
        <dbReference type="ARBA" id="ARBA00023122"/>
    </source>
</evidence>
<comment type="caution">
    <text evidence="4">The sequence shown here is derived from an EMBL/GenBank/DDBJ whole genome shotgun (WGS) entry which is preliminary data.</text>
</comment>
<dbReference type="AlphaFoldDB" id="A0A017TGC0"/>
<evidence type="ECO:0000313" key="4">
    <source>
        <dbReference type="EMBL" id="EYF07870.1"/>
    </source>
</evidence>
<dbReference type="eggNOG" id="COG2524">
    <property type="taxonomic scope" value="Bacteria"/>
</dbReference>
<dbReference type="Pfam" id="PF00571">
    <property type="entry name" value="CBS"/>
    <property type="match status" value="2"/>
</dbReference>
<gene>
    <name evidence="4" type="ORF">CAP_6892</name>
</gene>
<dbReference type="SMART" id="SM00116">
    <property type="entry name" value="CBS"/>
    <property type="match status" value="2"/>
</dbReference>
<evidence type="ECO:0000313" key="5">
    <source>
        <dbReference type="Proteomes" id="UP000019678"/>
    </source>
</evidence>
<protein>
    <submittedName>
        <fullName evidence="4">PolyA polymerase family protein</fullName>
    </submittedName>
</protein>
<dbReference type="Proteomes" id="UP000019678">
    <property type="component" value="Unassembled WGS sequence"/>
</dbReference>
<accession>A0A017TGC0</accession>
<feature type="domain" description="CBS" evidence="3">
    <location>
        <begin position="74"/>
        <end position="132"/>
    </location>
</feature>
<name>A0A017TGC0_9BACT</name>
<feature type="domain" description="CBS" evidence="3">
    <location>
        <begin position="10"/>
        <end position="66"/>
    </location>
</feature>
<evidence type="ECO:0000256" key="2">
    <source>
        <dbReference type="PROSITE-ProRule" id="PRU00703"/>
    </source>
</evidence>
<dbReference type="OrthoDB" id="9802114at2"/>
<dbReference type="InterPro" id="IPR000644">
    <property type="entry name" value="CBS_dom"/>
</dbReference>
<organism evidence="4 5">
    <name type="scientific">Chondromyces apiculatus DSM 436</name>
    <dbReference type="NCBI Taxonomy" id="1192034"/>
    <lineage>
        <taxon>Bacteria</taxon>
        <taxon>Pseudomonadati</taxon>
        <taxon>Myxococcota</taxon>
        <taxon>Polyangia</taxon>
        <taxon>Polyangiales</taxon>
        <taxon>Polyangiaceae</taxon>
        <taxon>Chondromyces</taxon>
    </lineage>
</organism>
<keyword evidence="5" id="KW-1185">Reference proteome</keyword>
<sequence>MKTLRVRDIMTTDVHTLPANASVIDAVQTLGDCGISGAPVLDRGRIVGVVSRSDLAGADGVEEVDHKPRVDTVMSRVVYAVRPGDPVMSAVRLMVAEKIHRAVVITEEGALVGMLTPMDVLRALAEGDHVQEGDYALEARREFHHDPEMAVGYGEQWGSEMTT</sequence>
<dbReference type="PANTHER" id="PTHR43080:SF2">
    <property type="entry name" value="CBS DOMAIN-CONTAINING PROTEIN"/>
    <property type="match status" value="1"/>
</dbReference>
<keyword evidence="1 2" id="KW-0129">CBS domain</keyword>
<dbReference type="EMBL" id="ASRX01000006">
    <property type="protein sequence ID" value="EYF07870.1"/>
    <property type="molecule type" value="Genomic_DNA"/>
</dbReference>
<dbReference type="InterPro" id="IPR046342">
    <property type="entry name" value="CBS_dom_sf"/>
</dbReference>
<dbReference type="Gene3D" id="3.10.580.10">
    <property type="entry name" value="CBS-domain"/>
    <property type="match status" value="1"/>
</dbReference>
<dbReference type="SUPFAM" id="SSF54631">
    <property type="entry name" value="CBS-domain pair"/>
    <property type="match status" value="1"/>
</dbReference>
<evidence type="ECO:0000259" key="3">
    <source>
        <dbReference type="PROSITE" id="PS51371"/>
    </source>
</evidence>
<dbReference type="PROSITE" id="PS51371">
    <property type="entry name" value="CBS"/>
    <property type="match status" value="2"/>
</dbReference>
<proteinExistence type="predicted"/>
<dbReference type="InterPro" id="IPR051257">
    <property type="entry name" value="Diverse_CBS-Domain"/>
</dbReference>